<keyword evidence="7" id="KW-0378">Hydrolase</keyword>
<dbReference type="GO" id="GO:0005886">
    <property type="term" value="C:plasma membrane"/>
    <property type="evidence" value="ECO:0007669"/>
    <property type="project" value="UniProtKB-SubCell"/>
</dbReference>
<evidence type="ECO:0000256" key="1">
    <source>
        <dbReference type="ARBA" id="ARBA00004191"/>
    </source>
</evidence>
<dbReference type="Gene3D" id="3.20.20.80">
    <property type="entry name" value="Glycosidases"/>
    <property type="match status" value="1"/>
</dbReference>
<keyword evidence="5" id="KW-0964">Secreted</keyword>
<dbReference type="GO" id="GO:0000272">
    <property type="term" value="P:polysaccharide catabolic process"/>
    <property type="evidence" value="ECO:0007669"/>
    <property type="project" value="UniProtKB-KW"/>
</dbReference>
<evidence type="ECO:0000256" key="10">
    <source>
        <dbReference type="ARBA" id="ARBA00023277"/>
    </source>
</evidence>
<evidence type="ECO:0000313" key="17">
    <source>
        <dbReference type="Proteomes" id="UP001333710"/>
    </source>
</evidence>
<keyword evidence="10" id="KW-0119">Carbohydrate metabolism</keyword>
<keyword evidence="9" id="KW-0325">Glycoprotein</keyword>
<dbReference type="PANTHER" id="PTHR16631:SF17">
    <property type="entry name" value="GLUCAN ENDO-1,3-BETA-GLUCOSIDASE BTGC"/>
    <property type="match status" value="1"/>
</dbReference>
<keyword evidence="12" id="KW-0624">Polysaccharide degradation</keyword>
<comment type="function">
    <text evidence="13">Glucanases play a role in cell expansion during growth, in cell-cell fusion during mating, and in spore release during sporulation. This enzyme may be involved in beta-glucan degradation. Active on laminarin and lichenan.</text>
</comment>
<protein>
    <recommendedName>
        <fullName evidence="15">Endo-1,3-beta-glucanase btgC</fullName>
    </recommendedName>
    <alternativeName>
        <fullName evidence="14">Laminarinase btgC</fullName>
    </alternativeName>
</protein>
<evidence type="ECO:0000256" key="6">
    <source>
        <dbReference type="ARBA" id="ARBA00022729"/>
    </source>
</evidence>
<dbReference type="Pfam" id="PF00332">
    <property type="entry name" value="Glyco_hydro_17"/>
    <property type="match status" value="1"/>
</dbReference>
<keyword evidence="3" id="KW-1003">Cell membrane</keyword>
<keyword evidence="8" id="KW-0472">Membrane</keyword>
<evidence type="ECO:0000256" key="7">
    <source>
        <dbReference type="ARBA" id="ARBA00022801"/>
    </source>
</evidence>
<dbReference type="EMBL" id="AP027272">
    <property type="protein sequence ID" value="BDX07146.1"/>
    <property type="molecule type" value="Genomic_DNA"/>
</dbReference>
<evidence type="ECO:0000256" key="2">
    <source>
        <dbReference type="ARBA" id="ARBA00004236"/>
    </source>
</evidence>
<evidence type="ECO:0000256" key="8">
    <source>
        <dbReference type="ARBA" id="ARBA00023136"/>
    </source>
</evidence>
<dbReference type="GO" id="GO:0071555">
    <property type="term" value="P:cell wall organization"/>
    <property type="evidence" value="ECO:0007669"/>
    <property type="project" value="UniProtKB-KW"/>
</dbReference>
<dbReference type="GO" id="GO:0005576">
    <property type="term" value="C:extracellular region"/>
    <property type="evidence" value="ECO:0007669"/>
    <property type="project" value="TreeGrafter"/>
</dbReference>
<keyword evidence="6" id="KW-0732">Signal</keyword>
<keyword evidence="11" id="KW-0961">Cell wall biogenesis/degradation</keyword>
<keyword evidence="4" id="KW-0134">Cell wall</keyword>
<evidence type="ECO:0000256" key="11">
    <source>
        <dbReference type="ARBA" id="ARBA00023316"/>
    </source>
</evidence>
<evidence type="ECO:0000256" key="14">
    <source>
        <dbReference type="ARBA" id="ARBA00042373"/>
    </source>
</evidence>
<evidence type="ECO:0000256" key="13">
    <source>
        <dbReference type="ARBA" id="ARBA00037649"/>
    </source>
</evidence>
<evidence type="ECO:0000256" key="4">
    <source>
        <dbReference type="ARBA" id="ARBA00022512"/>
    </source>
</evidence>
<evidence type="ECO:0000313" key="16">
    <source>
        <dbReference type="EMBL" id="BDX07146.1"/>
    </source>
</evidence>
<dbReference type="InterPro" id="IPR050732">
    <property type="entry name" value="Beta-glucan_modifiers"/>
</dbReference>
<dbReference type="InterPro" id="IPR017853">
    <property type="entry name" value="GH"/>
</dbReference>
<dbReference type="GO" id="GO:0009986">
    <property type="term" value="C:cell surface"/>
    <property type="evidence" value="ECO:0007669"/>
    <property type="project" value="TreeGrafter"/>
</dbReference>
<keyword evidence="17" id="KW-1185">Reference proteome</keyword>
<proteinExistence type="predicted"/>
<evidence type="ECO:0000256" key="5">
    <source>
        <dbReference type="ARBA" id="ARBA00022525"/>
    </source>
</evidence>
<comment type="subcellular location">
    <subcellularLocation>
        <location evidence="2">Cell membrane</location>
    </subcellularLocation>
    <subcellularLocation>
        <location evidence="1">Secreted</location>
        <location evidence="1">Cell wall</location>
    </subcellularLocation>
</comment>
<evidence type="ECO:0000256" key="9">
    <source>
        <dbReference type="ARBA" id="ARBA00023180"/>
    </source>
</evidence>
<evidence type="ECO:0000256" key="15">
    <source>
        <dbReference type="ARBA" id="ARBA00043078"/>
    </source>
</evidence>
<dbReference type="Proteomes" id="UP001333710">
    <property type="component" value="Chromosome"/>
</dbReference>
<gene>
    <name evidence="16" type="ORF">MACH26_26670</name>
</gene>
<dbReference type="InterPro" id="IPR000490">
    <property type="entry name" value="Glyco_hydro_17"/>
</dbReference>
<dbReference type="AlphaFoldDB" id="A0AA48HIP2"/>
<organism evidence="16 17">
    <name type="scientific">Planctobacterium marinum</name>
    <dbReference type="NCBI Taxonomy" id="1631968"/>
    <lineage>
        <taxon>Bacteria</taxon>
        <taxon>Pseudomonadati</taxon>
        <taxon>Pseudomonadota</taxon>
        <taxon>Gammaproteobacteria</taxon>
        <taxon>Alteromonadales</taxon>
        <taxon>Alteromonadaceae</taxon>
        <taxon>Planctobacterium</taxon>
    </lineage>
</organism>
<evidence type="ECO:0000256" key="3">
    <source>
        <dbReference type="ARBA" id="ARBA00022475"/>
    </source>
</evidence>
<dbReference type="PANTHER" id="PTHR16631">
    <property type="entry name" value="GLUCAN 1,3-BETA-GLUCOSIDASE"/>
    <property type="match status" value="1"/>
</dbReference>
<reference evidence="16" key="1">
    <citation type="submission" date="2023-01" db="EMBL/GenBank/DDBJ databases">
        <title>Complete genome sequence of Planctobacterium marinum strain Dej080120_11.</title>
        <authorList>
            <person name="Ueki S."/>
            <person name="Maruyama F."/>
        </authorList>
    </citation>
    <scope>NUCLEOTIDE SEQUENCE</scope>
    <source>
        <strain evidence="16">Dej080120_11</strain>
    </source>
</reference>
<evidence type="ECO:0000256" key="12">
    <source>
        <dbReference type="ARBA" id="ARBA00023326"/>
    </source>
</evidence>
<dbReference type="GO" id="GO:0042973">
    <property type="term" value="F:glucan endo-1,3-beta-D-glucosidase activity"/>
    <property type="evidence" value="ECO:0007669"/>
    <property type="project" value="TreeGrafter"/>
</dbReference>
<name>A0AA48HIP2_9ALTE</name>
<dbReference type="SUPFAM" id="SSF51445">
    <property type="entry name" value="(Trans)glycosidases"/>
    <property type="match status" value="1"/>
</dbReference>
<dbReference type="KEGG" id="pmaw:MACH26_26670"/>
<sequence>MFPRGFLPAGAGNAICYSGYREGQDPRTGVFPDYEQIKQDLLILQGNWSLLRLYDCSQHAHTVLEVIATEELDFKVMLGADLGAEVSNPNCPWGAEYSDAVLQQNRDNNNKNINDMIALANSYPNLVIAVSIGNEASVDWTDHLVPVEQLVAYAKRVKSAVEQPVTFCENYVPWQEKLQPLTPHLDFISVHTYPVWEYQSIDNALNYTKENLLSVRDTNPGVPIVITEAGWTTMSNGRGMEPHNASESLQARYVPELLDWCKEEGITCFVFEAFDEPWKGSEDPAEPEKHWGLYRVDRTPKPVVAALQK</sequence>
<accession>A0AA48HIP2</accession>
<dbReference type="RefSeq" id="WP_338293134.1">
    <property type="nucleotide sequence ID" value="NZ_AP027272.1"/>
</dbReference>